<dbReference type="AlphaFoldDB" id="A0A7X0F5S7"/>
<name>A0A7X0F5S7_9HYPH</name>
<dbReference type="Proteomes" id="UP000536262">
    <property type="component" value="Unassembled WGS sequence"/>
</dbReference>
<reference evidence="1 2" key="1">
    <citation type="submission" date="2020-08" db="EMBL/GenBank/DDBJ databases">
        <title>Genomic Encyclopedia of Type Strains, Phase IV (KMG-IV): sequencing the most valuable type-strain genomes for metagenomic binning, comparative biology and taxonomic classification.</title>
        <authorList>
            <person name="Goeker M."/>
        </authorList>
    </citation>
    <scope>NUCLEOTIDE SEQUENCE [LARGE SCALE GENOMIC DNA]</scope>
    <source>
        <strain evidence="1 2">DSM 7051</strain>
    </source>
</reference>
<keyword evidence="2" id="KW-1185">Reference proteome</keyword>
<comment type="caution">
    <text evidence="1">The sequence shown here is derived from an EMBL/GenBank/DDBJ whole genome shotgun (WGS) entry which is preliminary data.</text>
</comment>
<dbReference type="EMBL" id="JACHOU010000002">
    <property type="protein sequence ID" value="MBB6353500.1"/>
    <property type="molecule type" value="Genomic_DNA"/>
</dbReference>
<organism evidence="1 2">
    <name type="scientific">Aminobacter aganoensis</name>
    <dbReference type="NCBI Taxonomy" id="83264"/>
    <lineage>
        <taxon>Bacteria</taxon>
        <taxon>Pseudomonadati</taxon>
        <taxon>Pseudomonadota</taxon>
        <taxon>Alphaproteobacteria</taxon>
        <taxon>Hyphomicrobiales</taxon>
        <taxon>Phyllobacteriaceae</taxon>
        <taxon>Aminobacter</taxon>
    </lineage>
</organism>
<accession>A0A7X0F5S7</accession>
<dbReference type="RefSeq" id="WP_184698582.1">
    <property type="nucleotide sequence ID" value="NZ_BAABEG010000001.1"/>
</dbReference>
<evidence type="ECO:0000313" key="1">
    <source>
        <dbReference type="EMBL" id="MBB6353500.1"/>
    </source>
</evidence>
<proteinExistence type="predicted"/>
<evidence type="ECO:0000313" key="2">
    <source>
        <dbReference type="Proteomes" id="UP000536262"/>
    </source>
</evidence>
<gene>
    <name evidence="1" type="ORF">GGR00_001268</name>
</gene>
<sequence length="86" mass="9776">MTDMVEKVARAMFPMVPNCRNRAFEDHPMRYDLMDKARAAIDACASEIDALVERRKADNRNQGNDHILATAAFLRHAALSNTRETK</sequence>
<protein>
    <submittedName>
        <fullName evidence="1">Uncharacterized protein</fullName>
    </submittedName>
</protein>